<dbReference type="InterPro" id="IPR037185">
    <property type="entry name" value="EmrE-like"/>
</dbReference>
<evidence type="ECO:0000256" key="6">
    <source>
        <dbReference type="SAM" id="Phobius"/>
    </source>
</evidence>
<reference evidence="8 9" key="1">
    <citation type="submission" date="2018-05" db="EMBL/GenBank/DDBJ databases">
        <title>Genomic Encyclopedia of Type Strains, Phase IV (KMG-IV): sequencing the most valuable type-strain genomes for metagenomic binning, comparative biology and taxonomic classification.</title>
        <authorList>
            <person name="Goeker M."/>
        </authorList>
    </citation>
    <scope>NUCLEOTIDE SEQUENCE [LARGE SCALE GENOMIC DNA]</scope>
    <source>
        <strain evidence="8 9">DSM 2626</strain>
    </source>
</reference>
<feature type="transmembrane region" description="Helical" evidence="6">
    <location>
        <begin position="253"/>
        <end position="270"/>
    </location>
</feature>
<feature type="transmembrane region" description="Helical" evidence="6">
    <location>
        <begin position="282"/>
        <end position="302"/>
    </location>
</feature>
<gene>
    <name evidence="8" type="ORF">C8D77_1011023</name>
</gene>
<organism evidence="8 9">
    <name type="scientific">Rhizobium loti</name>
    <name type="common">Mesorhizobium loti</name>
    <dbReference type="NCBI Taxonomy" id="381"/>
    <lineage>
        <taxon>Bacteria</taxon>
        <taxon>Pseudomonadati</taxon>
        <taxon>Pseudomonadota</taxon>
        <taxon>Alphaproteobacteria</taxon>
        <taxon>Hyphomicrobiales</taxon>
        <taxon>Phyllobacteriaceae</taxon>
        <taxon>Mesorhizobium</taxon>
    </lineage>
</organism>
<dbReference type="GO" id="GO:0016020">
    <property type="term" value="C:membrane"/>
    <property type="evidence" value="ECO:0007669"/>
    <property type="project" value="UniProtKB-SubCell"/>
</dbReference>
<dbReference type="Proteomes" id="UP000245631">
    <property type="component" value="Unassembled WGS sequence"/>
</dbReference>
<feature type="transmembrane region" description="Helical" evidence="6">
    <location>
        <begin position="81"/>
        <end position="99"/>
    </location>
</feature>
<feature type="transmembrane region" description="Helical" evidence="6">
    <location>
        <begin position="137"/>
        <end position="158"/>
    </location>
</feature>
<evidence type="ECO:0000256" key="2">
    <source>
        <dbReference type="ARBA" id="ARBA00009853"/>
    </source>
</evidence>
<dbReference type="PANTHER" id="PTHR22911">
    <property type="entry name" value="ACYL-MALONYL CONDENSING ENZYME-RELATED"/>
    <property type="match status" value="1"/>
</dbReference>
<accession>A0A8E3B7D9</accession>
<evidence type="ECO:0000256" key="5">
    <source>
        <dbReference type="ARBA" id="ARBA00023136"/>
    </source>
</evidence>
<feature type="domain" description="EamA" evidence="7">
    <location>
        <begin position="50"/>
        <end position="180"/>
    </location>
</feature>
<feature type="transmembrane region" description="Helical" evidence="6">
    <location>
        <begin position="41"/>
        <end position="61"/>
    </location>
</feature>
<dbReference type="AlphaFoldDB" id="A0A8E3B7D9"/>
<comment type="subcellular location">
    <subcellularLocation>
        <location evidence="1">Membrane</location>
        <topology evidence="1">Multi-pass membrane protein</topology>
    </subcellularLocation>
</comment>
<evidence type="ECO:0000256" key="4">
    <source>
        <dbReference type="ARBA" id="ARBA00022989"/>
    </source>
</evidence>
<evidence type="ECO:0000313" key="9">
    <source>
        <dbReference type="Proteomes" id="UP000245631"/>
    </source>
</evidence>
<name>A0A8E3B7D9_RHILI</name>
<sequence length="339" mass="36182">MRRQSGLDLYIDGPAIWPRRLALIYPAAIHHMSEAVKTSSLTGAVSPMIPVLVCALGIFLLSGMDAAMKTLVIAVGVYNTVLWRSMVATVVAGAAWSVGTRSKPALPVLRLHALRAAIVGIVLISFFWGLARLPLAEAIGLSFVAPLFALFLAALLLGERIRRQAVWASLAGIAGVAIIMAGQFGQASYSRDAMLGTAAVLVSTVFYGYNLILARQQAQLAKPIEIMLFQNLCVAIILGLAAPWLAVALPTDLWLPLAGVTVLSLAGQFLMSWSYARAEAQYLIPTEYSAFIWAVALGWFFFGEEATWTTLTGACLIVAGCLIAARANPRLAEPIEAAV</sequence>
<feature type="transmembrane region" description="Helical" evidence="6">
    <location>
        <begin position="165"/>
        <end position="187"/>
    </location>
</feature>
<dbReference type="PANTHER" id="PTHR22911:SF6">
    <property type="entry name" value="SOLUTE CARRIER FAMILY 35 MEMBER G1"/>
    <property type="match status" value="1"/>
</dbReference>
<feature type="transmembrane region" description="Helical" evidence="6">
    <location>
        <begin position="226"/>
        <end position="247"/>
    </location>
</feature>
<keyword evidence="3 6" id="KW-0812">Transmembrane</keyword>
<dbReference type="SUPFAM" id="SSF103481">
    <property type="entry name" value="Multidrug resistance efflux transporter EmrE"/>
    <property type="match status" value="2"/>
</dbReference>
<comment type="similarity">
    <text evidence="2">Belongs to the drug/metabolite transporter (DMT) superfamily. 10 TMS drug/metabolite exporter (DME) (TC 2.A.7.3) family.</text>
</comment>
<feature type="transmembrane region" description="Helical" evidence="6">
    <location>
        <begin position="193"/>
        <end position="214"/>
    </location>
</feature>
<dbReference type="Gene3D" id="1.10.3730.20">
    <property type="match status" value="1"/>
</dbReference>
<evidence type="ECO:0000256" key="3">
    <source>
        <dbReference type="ARBA" id="ARBA00022692"/>
    </source>
</evidence>
<dbReference type="Pfam" id="PF00892">
    <property type="entry name" value="EamA"/>
    <property type="match status" value="2"/>
</dbReference>
<evidence type="ECO:0000313" key="8">
    <source>
        <dbReference type="EMBL" id="PWJ94339.1"/>
    </source>
</evidence>
<comment type="caution">
    <text evidence="8">The sequence shown here is derived from an EMBL/GenBank/DDBJ whole genome shotgun (WGS) entry which is preliminary data.</text>
</comment>
<evidence type="ECO:0000256" key="1">
    <source>
        <dbReference type="ARBA" id="ARBA00004141"/>
    </source>
</evidence>
<keyword evidence="5 6" id="KW-0472">Membrane</keyword>
<feature type="domain" description="EamA" evidence="7">
    <location>
        <begin position="195"/>
        <end position="324"/>
    </location>
</feature>
<keyword evidence="4 6" id="KW-1133">Transmembrane helix</keyword>
<feature type="transmembrane region" description="Helical" evidence="6">
    <location>
        <begin position="111"/>
        <end position="131"/>
    </location>
</feature>
<evidence type="ECO:0000259" key="7">
    <source>
        <dbReference type="Pfam" id="PF00892"/>
    </source>
</evidence>
<dbReference type="EMBL" id="QGGH01000001">
    <property type="protein sequence ID" value="PWJ94339.1"/>
    <property type="molecule type" value="Genomic_DNA"/>
</dbReference>
<protein>
    <submittedName>
        <fullName evidence="8">S-adenosylmethionine uptake transporter</fullName>
    </submittedName>
</protein>
<proteinExistence type="inferred from homology"/>
<dbReference type="InterPro" id="IPR000620">
    <property type="entry name" value="EamA_dom"/>
</dbReference>
<feature type="transmembrane region" description="Helical" evidence="6">
    <location>
        <begin position="308"/>
        <end position="325"/>
    </location>
</feature>